<dbReference type="RefSeq" id="WP_140506494.1">
    <property type="nucleotide sequence ID" value="NZ_RCZH01000006.1"/>
</dbReference>
<dbReference type="AlphaFoldDB" id="A0A502ESA6"/>
<comment type="caution">
    <text evidence="1">The sequence shown here is derived from an EMBL/GenBank/DDBJ whole genome shotgun (WGS) entry which is preliminary data.</text>
</comment>
<dbReference type="OrthoDB" id="1364300at2"/>
<reference evidence="1 2" key="1">
    <citation type="journal article" date="2019" name="Environ. Microbiol.">
        <title>Species interactions and distinct microbial communities in high Arctic permafrost affected cryosols are associated with the CH4 and CO2 gas fluxes.</title>
        <authorList>
            <person name="Altshuler I."/>
            <person name="Hamel J."/>
            <person name="Turney S."/>
            <person name="Magnuson E."/>
            <person name="Levesque R."/>
            <person name="Greer C."/>
            <person name="Whyte L.G."/>
        </authorList>
    </citation>
    <scope>NUCLEOTIDE SEQUENCE [LARGE SCALE GENOMIC DNA]</scope>
    <source>
        <strain evidence="1 2">42</strain>
    </source>
</reference>
<accession>A0A502ESA6</accession>
<gene>
    <name evidence="1" type="ORF">EAH81_10130</name>
</gene>
<organism evidence="1 2">
    <name type="scientific">Flavobacterium pectinovorum</name>
    <dbReference type="NCBI Taxonomy" id="29533"/>
    <lineage>
        <taxon>Bacteria</taxon>
        <taxon>Pseudomonadati</taxon>
        <taxon>Bacteroidota</taxon>
        <taxon>Flavobacteriia</taxon>
        <taxon>Flavobacteriales</taxon>
        <taxon>Flavobacteriaceae</taxon>
        <taxon>Flavobacterium</taxon>
    </lineage>
</organism>
<evidence type="ECO:0000313" key="2">
    <source>
        <dbReference type="Proteomes" id="UP000319700"/>
    </source>
</evidence>
<proteinExistence type="predicted"/>
<sequence length="89" mass="10576">MLSLNEKIQHLENYLSQANENYADTFKEDIVMFIDDFTDQNKLLSFLNKIDSLEKIENWVDKLCSRIVLKFDSEGEEINDFIYDYIQLG</sequence>
<dbReference type="EMBL" id="RCZH01000006">
    <property type="protein sequence ID" value="TPG40698.1"/>
    <property type="molecule type" value="Genomic_DNA"/>
</dbReference>
<protein>
    <submittedName>
        <fullName evidence="1">Uncharacterized protein</fullName>
    </submittedName>
</protein>
<dbReference type="Proteomes" id="UP000319700">
    <property type="component" value="Unassembled WGS sequence"/>
</dbReference>
<name>A0A502ESA6_9FLAO</name>
<keyword evidence="2" id="KW-1185">Reference proteome</keyword>
<evidence type="ECO:0000313" key="1">
    <source>
        <dbReference type="EMBL" id="TPG40698.1"/>
    </source>
</evidence>